<feature type="domain" description="SD-repeat containing protein B" evidence="10">
    <location>
        <begin position="1731"/>
        <end position="1811"/>
    </location>
</feature>
<feature type="transmembrane region" description="Helical" evidence="8">
    <location>
        <begin position="91"/>
        <end position="112"/>
    </location>
</feature>
<feature type="transmembrane region" description="Helical" evidence="8">
    <location>
        <begin position="443"/>
        <end position="461"/>
    </location>
</feature>
<sequence>MFVLAVVGGFLVSLVRYGPVKAGEITYRTLTGGVAELTRISPRKVLALAGLAIKESLRRRVLVALVVFAGILLFASWYLRTDNLEPARLYLSFVLTATSYLILLLSLLLAAFSLPNDMKQKTIYTIVTKPVRPGDIVLGRMLGFIAIGTMLLAVMAVASWVFVQGSLAHEHTVESTLTPLLGPDGERVGQQGRTSFDLFHRHDLAVDSDGIGLSDAANGHWHEVDTEGDRLVVGPATGYLRARVPQRGKLQFLDRQGVPVARGISVGYEWGYRSFIQGASQAAAIWTFDGVTESTLMEFEDGSGLYLPIELIVRVYRSYQGNIEQAIQGTIQLSNPETGVKTMLEVFSAEDAKGVNSFEFANEQTSTDQQEITILDDLVTDDGRIEVVVQCLDRGQYFGFAQADCFLRRPEGSPLWNFVKGYLAIWMQMVIVVAVAVAASTFLSGPIAMVVTVAFILLGFYRDFFVDIALGDSYGGGPVESLVRLVTQMNVMSPFDRTPAVDAMKAVDYVLQQAMQAVSYVLPDFSAYLGRVNFVAEGFSIPGDAVLRDLTVCLAYVVGLAVAGGEMNQRNSLTRKVAYGVAIVLLLFPLSYLSAPATVAEPGGKLAQLRTANQLSQADLGEIDPASETIKLATLGLRGLAVNLLWDRATHYKKVEDWTNLAATLEQLAKLQPNFVTFWKYQSWNLSYNVSVEFDDYKDRYYWVRRGIQFLQKGVTYNRDSPQLLWELGWVLGQKIGRSDEKVQYRRLFKADEEFHPEDRPPADRDNWLVSKEAYLESVAAVDERGKSLGKKSPSIFYSSPSKSQMNYSAAIEDEGLFQKAVAGWEVAEREWREFGNLQIEHSTGKFIRFNDEDDLTERVAELNEQLKAMGEDVEAKAQADARASLTDAQREAYDTPAEDRTDEQNELYYQARNAMKIDAAKLAAVVAQMSPEKERQARELAAELMDTEQSLRFVRAYKGTTNYDYWATRCAFEQTKAAVTARELVFRARRLFREEGDPVGAKEAYETSFNRWAEVFEEFPQLKDGEDTTGDDVMVFIYEFNRVLEQLDEEIPDDFPLWEIIESFDSEGEFTLQLREREQAASGSDASAAASGGEEPAFDETPAAEAGADARVPAVRFSRRLFAAALAATAAAAWCSPQAGAETSLASRLELRLLTERGPDREPEPTVVTAVAISADGTRVLAGGDGHRLRVWDAESGAELATLDGHGDWVRSACFLPKSDRLASVAADHSLHVWATDATPRRLAERRLADGALQAVAMHPDGHRLATTGFGDALRLFDLDGPADAKPTEYGCACEDTRAVAFSPDGRWMAAAGRNGVVRMWDLVASGGPRDLPSDGRRVRALAFSPDGETLAAGGDGPAVRLWRVDTRNAAFDDATIAPDELLVRPGKVHSLAFLDDRTLAVGGTRNTIQLWDAETRSERGSLRGHTGTVAALAASEDGRRLVSGSFDATVRVWDVDPTRLPAASTAARVAPDAGANAVSRRKLVGLISTLFRRPSRPLAKAPRRSGVEPLEQRQMLAADVLLGAVYYEESTGEDTQPDILHVSFVGGAEGTTLDRLVISGDKAGDGFTVNDVFFDIDPAQPGDFAPVGFSLVESDGFEVTGVSVSDGSTDIVFTFDGFDAGETLVFSIDVDEFDQVDPTNGDPVFNATAEGAEFQFSNIVGDFSAPGHVDLQLSGTYYDFFDDLRVDAESDTGLSLGDLPDDDYESQEDDPVRTAGAVAHAPQLELATLSGFVYHDRDDDGLREPGQSEEPIADVTVELLDASGAVIGATTTDTNGFYEFVDLEQGVYSVRETQPAGWFDGKDTAGSEGGTVTNDLISLIDLDYGEHSVNNNFGELLGATIGGRVHAMDGPDCDFDNPDVLLEGVTIELLNPAGQVIATTTTNAQGRYQFTGLRPGEYQVRERQPEGYYDGGERVGTAGGTLSDDLISGIVVGSEENATQYDFCEHIGADLSGYVYHDRSNDGIKDPGEEPIAGVTLKLLKDGVDTGRTAVTDASGYYEFTNLDRGKYAVMEIHPEGWIDGLDTEGNLGGSPDNPGDMISQIMLDYGDDAVEYNFGELLPGSIAGRVHASMDGDCDFDDPDVLLEGVTIQLLNADGEQIAETTTNAQGEYLFDNLPPGKYSVREIQPEGFYDGSERVGTAGGVLSNDLISQIDLGSEQAAVNYDFCEHVGARLSGFVYHDRSDDGIRDTGEEAIAGVTIELLDASGEVIGTTTTDSAGFYEFVDLTAGIYTVRETQPVGWFDGKDTEGTTGGVATNDLISSIPLEFGDDSQNNNFGELLGATIGGRVHAMDGPDCDFDNPDVLLEGVTIELLNPAGQVIATTTTNAQGRYQFTGLRPGEYQVRERQPEGYYDGGERVGTAGGTLSDDLISGIVVGSEENATQYDFCEHIGADLSGYVYHDRSNDGIKDPGEEPIAGVTLKLLKDGEDTGQRAVTDESGFYQFTNLDRGEYCVMEVHPEGWIDGLDTAGNLGGEATNPGDMICEITLDYGDDAVEYNFGELLPGSIGGLVHSSTEPDCIDDPNAMPIAGVTIELLDESGAVIRTTTTDADGRYLFDNLPPGKYGVREIQPEGYFDGGEIVGEKGGGVSDDLFTGINVGSAEDVRGYHFCETPPSALAGYVFIDGAPIVLAAGQTLPEDVSPLRDGVRTSDDTPLAGVVVRLVNGATGNPFYRVGPGESFEDVPEGFAGIEVLPGYYEDGVFEVLTDARGYYEFNGLPSGSYAVVEIGPTGLADGVDTPGSTGGVAVNPGDPDTIPIRRFEERFGNDVLFNIPLGVGEFSVENNFSEVRTTPLIPPTPEDPPLPPFVPPTAITPGPPPALFPLTILDDPLPEGFGGSDPVGGYTWHLSVINGGQPRAVTENEARMLLTSQSEASDEWDGADRDEEELRRARWLLLASDVEGADLSELLFGIDAAIPVAGDWDGDGVTDIGVFLNGDWYLDLNGNGRWDRDDLWAKLGTGEDLPVTGDWDGDGKTDIGIYGPAWARDPHAIRHEPGIPDVANWPTNLEDEDGEPKLKNMPPIEEEATLGARLMRQPTQAIKQFARRADLIDHVFHYGAPGDAPVAGDWNGDGLRTIGVFRDGLWTLDTDGDGRLETTDRQVVLGQPGDKPVVGDFDGDGVDDLGVYRGGEWLTDLDGDGELEAMDEAFARDQTTPTGEPIVGDWDGDGRDEPGVYTPTGETAPAEEVRVSQRQAG</sequence>
<dbReference type="PANTHER" id="PTHR23303">
    <property type="entry name" value="CARBOXYPEPTIDASE REGULATORY REGION-CONTAINING"/>
    <property type="match status" value="1"/>
</dbReference>
<keyword evidence="8" id="KW-0472">Membrane</keyword>
<dbReference type="InterPro" id="IPR028994">
    <property type="entry name" value="Integrin_alpha_N"/>
</dbReference>
<accession>A0A9P1G351</accession>
<evidence type="ECO:0000259" key="10">
    <source>
        <dbReference type="Pfam" id="PF17210"/>
    </source>
</evidence>
<feature type="compositionally biased region" description="Basic and acidic residues" evidence="7">
    <location>
        <begin position="889"/>
        <end position="903"/>
    </location>
</feature>
<evidence type="ECO:0000256" key="9">
    <source>
        <dbReference type="SAM" id="SignalP"/>
    </source>
</evidence>
<keyword evidence="14" id="KW-1185">Reference proteome</keyword>
<dbReference type="EMBL" id="CAMXCT010002380">
    <property type="protein sequence ID" value="CAI3997806.1"/>
    <property type="molecule type" value="Genomic_DNA"/>
</dbReference>
<organism evidence="11">
    <name type="scientific">Cladocopium goreaui</name>
    <dbReference type="NCBI Taxonomy" id="2562237"/>
    <lineage>
        <taxon>Eukaryota</taxon>
        <taxon>Sar</taxon>
        <taxon>Alveolata</taxon>
        <taxon>Dinophyceae</taxon>
        <taxon>Suessiales</taxon>
        <taxon>Symbiodiniaceae</taxon>
        <taxon>Cladocopium</taxon>
    </lineage>
</organism>
<feature type="repeat" description="WD" evidence="6">
    <location>
        <begin position="1169"/>
        <end position="1203"/>
    </location>
</feature>
<evidence type="ECO:0000313" key="12">
    <source>
        <dbReference type="EMBL" id="CAL1151181.1"/>
    </source>
</evidence>
<name>A0A9P1G351_9DINO</name>
<keyword evidence="2" id="KW-0964">Secreted</keyword>
<feature type="domain" description="SD-repeat containing protein B" evidence="10">
    <location>
        <begin position="2175"/>
        <end position="2251"/>
    </location>
</feature>
<gene>
    <name evidence="11" type="ORF">C1SCF055_LOCUS24152</name>
</gene>
<dbReference type="PROSITE" id="PS50082">
    <property type="entry name" value="WD_REPEATS_2"/>
    <property type="match status" value="5"/>
</dbReference>
<keyword evidence="4 9" id="KW-0732">Signal</keyword>
<proteinExistence type="predicted"/>
<evidence type="ECO:0000256" key="8">
    <source>
        <dbReference type="SAM" id="Phobius"/>
    </source>
</evidence>
<feature type="repeat" description="WD" evidence="6">
    <location>
        <begin position="1333"/>
        <end position="1374"/>
    </location>
</feature>
<evidence type="ECO:0000256" key="3">
    <source>
        <dbReference type="ARBA" id="ARBA00022574"/>
    </source>
</evidence>
<feature type="domain" description="SD-repeat containing protein B" evidence="10">
    <location>
        <begin position="1953"/>
        <end position="2028"/>
    </location>
</feature>
<feature type="domain" description="SD-repeat containing protein B" evidence="10">
    <location>
        <begin position="2067"/>
        <end position="2142"/>
    </location>
</feature>
<feature type="transmembrane region" description="Helical" evidence="8">
    <location>
        <begin position="141"/>
        <end position="163"/>
    </location>
</feature>
<dbReference type="SMART" id="SM00320">
    <property type="entry name" value="WD40"/>
    <property type="match status" value="7"/>
</dbReference>
<evidence type="ECO:0000256" key="7">
    <source>
        <dbReference type="SAM" id="MobiDB-lite"/>
    </source>
</evidence>
<evidence type="ECO:0000313" key="13">
    <source>
        <dbReference type="EMBL" id="CAL4785118.1"/>
    </source>
</evidence>
<reference evidence="12" key="2">
    <citation type="submission" date="2024-04" db="EMBL/GenBank/DDBJ databases">
        <authorList>
            <person name="Chen Y."/>
            <person name="Shah S."/>
            <person name="Dougan E. K."/>
            <person name="Thang M."/>
            <person name="Chan C."/>
        </authorList>
    </citation>
    <scope>NUCLEOTIDE SEQUENCE [LARGE SCALE GENOMIC DNA]</scope>
</reference>
<dbReference type="OrthoDB" id="21134at2759"/>
<feature type="region of interest" description="Disordered" evidence="7">
    <location>
        <begin position="3148"/>
        <end position="3194"/>
    </location>
</feature>
<dbReference type="Proteomes" id="UP001152797">
    <property type="component" value="Unassembled WGS sequence"/>
</dbReference>
<feature type="repeat" description="WD" evidence="6">
    <location>
        <begin position="1424"/>
        <end position="1465"/>
    </location>
</feature>
<dbReference type="InterPro" id="IPR001680">
    <property type="entry name" value="WD40_rpt"/>
</dbReference>
<feature type="chain" id="PRO_5043272428" evidence="9">
    <location>
        <begin position="23"/>
        <end position="3194"/>
    </location>
</feature>
<feature type="region of interest" description="Disordered" evidence="7">
    <location>
        <begin position="879"/>
        <end position="903"/>
    </location>
</feature>
<keyword evidence="5" id="KW-0677">Repeat</keyword>
<evidence type="ECO:0000256" key="2">
    <source>
        <dbReference type="ARBA" id="ARBA00022525"/>
    </source>
</evidence>
<feature type="transmembrane region" description="Helical" evidence="8">
    <location>
        <begin position="61"/>
        <end position="79"/>
    </location>
</feature>
<dbReference type="PROSITE" id="PS00678">
    <property type="entry name" value="WD_REPEATS_1"/>
    <property type="match status" value="2"/>
</dbReference>
<feature type="domain" description="SD-repeat containing protein B" evidence="10">
    <location>
        <begin position="1843"/>
        <end position="1921"/>
    </location>
</feature>
<feature type="repeat" description="WD" evidence="6">
    <location>
        <begin position="1300"/>
        <end position="1324"/>
    </location>
</feature>
<dbReference type="EMBL" id="CAMXCT030002380">
    <property type="protein sequence ID" value="CAL4785118.1"/>
    <property type="molecule type" value="Genomic_DNA"/>
</dbReference>
<feature type="signal peptide" evidence="9">
    <location>
        <begin position="1"/>
        <end position="22"/>
    </location>
</feature>
<dbReference type="Gene3D" id="2.60.40.10">
    <property type="entry name" value="Immunoglobulins"/>
    <property type="match status" value="9"/>
</dbReference>
<dbReference type="InterPro" id="IPR013783">
    <property type="entry name" value="Ig-like_fold"/>
</dbReference>
<dbReference type="CDD" id="cd00200">
    <property type="entry name" value="WD40"/>
    <property type="match status" value="1"/>
</dbReference>
<dbReference type="InterPro" id="IPR019775">
    <property type="entry name" value="WD40_repeat_CS"/>
</dbReference>
<dbReference type="InterPro" id="IPR051417">
    <property type="entry name" value="SDr/BOS_complex"/>
</dbReference>
<dbReference type="PROSITE" id="PS50294">
    <property type="entry name" value="WD_REPEATS_REGION"/>
    <property type="match status" value="3"/>
</dbReference>
<evidence type="ECO:0000313" key="14">
    <source>
        <dbReference type="Proteomes" id="UP001152797"/>
    </source>
</evidence>
<dbReference type="SUPFAM" id="SSF117074">
    <property type="entry name" value="Hypothetical protein PA1324"/>
    <property type="match status" value="9"/>
</dbReference>
<feature type="domain" description="SD-repeat containing protein B" evidence="10">
    <location>
        <begin position="2506"/>
        <end position="2575"/>
    </location>
</feature>
<keyword evidence="3 6" id="KW-0853">WD repeat</keyword>
<protein>
    <submittedName>
        <fullName evidence="13">Serine-aspartate repeat-containing protein D</fullName>
    </submittedName>
</protein>
<evidence type="ECO:0000256" key="4">
    <source>
        <dbReference type="ARBA" id="ARBA00022729"/>
    </source>
</evidence>
<feature type="region of interest" description="Disordered" evidence="7">
    <location>
        <begin position="1078"/>
        <end position="1106"/>
    </location>
</feature>
<dbReference type="SUPFAM" id="SSF69318">
    <property type="entry name" value="Integrin alpha N-terminal domain"/>
    <property type="match status" value="1"/>
</dbReference>
<dbReference type="InterPro" id="IPR015943">
    <property type="entry name" value="WD40/YVTN_repeat-like_dom_sf"/>
</dbReference>
<evidence type="ECO:0000313" key="11">
    <source>
        <dbReference type="EMBL" id="CAI3997806.1"/>
    </source>
</evidence>
<dbReference type="InterPro" id="IPR033764">
    <property type="entry name" value="Sdr_B"/>
</dbReference>
<evidence type="ECO:0000256" key="6">
    <source>
        <dbReference type="PROSITE-ProRule" id="PRU00221"/>
    </source>
</evidence>
<feature type="transmembrane region" description="Helical" evidence="8">
    <location>
        <begin position="577"/>
        <end position="595"/>
    </location>
</feature>
<feature type="repeat" description="WD" evidence="6">
    <location>
        <begin position="1204"/>
        <end position="1235"/>
    </location>
</feature>
<dbReference type="Pfam" id="PF00400">
    <property type="entry name" value="WD40"/>
    <property type="match status" value="5"/>
</dbReference>
<dbReference type="SUPFAM" id="SSF50978">
    <property type="entry name" value="WD40 repeat-like"/>
    <property type="match status" value="1"/>
</dbReference>
<dbReference type="InterPro" id="IPR036322">
    <property type="entry name" value="WD40_repeat_dom_sf"/>
</dbReference>
<evidence type="ECO:0000256" key="1">
    <source>
        <dbReference type="ARBA" id="ARBA00004613"/>
    </source>
</evidence>
<feature type="domain" description="SD-repeat containing protein B" evidence="10">
    <location>
        <begin position="2395"/>
        <end position="2470"/>
    </location>
</feature>
<comment type="caution">
    <text evidence="11">The sequence shown here is derived from an EMBL/GenBank/DDBJ whole genome shotgun (WGS) entry which is preliminary data.</text>
</comment>
<dbReference type="Pfam" id="PF17210">
    <property type="entry name" value="SdrD_B"/>
    <property type="match status" value="8"/>
</dbReference>
<feature type="compositionally biased region" description="Low complexity" evidence="7">
    <location>
        <begin position="1081"/>
        <end position="1094"/>
    </location>
</feature>
<dbReference type="EMBL" id="CAMXCT020002380">
    <property type="protein sequence ID" value="CAL1151181.1"/>
    <property type="molecule type" value="Genomic_DNA"/>
</dbReference>
<keyword evidence="8" id="KW-0812">Transmembrane</keyword>
<comment type="subcellular location">
    <subcellularLocation>
        <location evidence="1">Secreted</location>
    </subcellularLocation>
</comment>
<reference evidence="11" key="1">
    <citation type="submission" date="2022-10" db="EMBL/GenBank/DDBJ databases">
        <authorList>
            <person name="Chen Y."/>
            <person name="Dougan E. K."/>
            <person name="Chan C."/>
            <person name="Rhodes N."/>
            <person name="Thang M."/>
        </authorList>
    </citation>
    <scope>NUCLEOTIDE SEQUENCE</scope>
</reference>
<dbReference type="GO" id="GO:0005576">
    <property type="term" value="C:extracellular region"/>
    <property type="evidence" value="ECO:0007669"/>
    <property type="project" value="UniProtKB-SubCell"/>
</dbReference>
<keyword evidence="8" id="KW-1133">Transmembrane helix</keyword>
<evidence type="ECO:0000256" key="5">
    <source>
        <dbReference type="ARBA" id="ARBA00022737"/>
    </source>
</evidence>
<feature type="domain" description="SD-repeat containing protein B" evidence="10">
    <location>
        <begin position="2285"/>
        <end position="2363"/>
    </location>
</feature>
<dbReference type="Gene3D" id="2.130.10.10">
    <property type="entry name" value="YVTN repeat-like/Quinoprotein amine dehydrogenase"/>
    <property type="match status" value="3"/>
</dbReference>